<dbReference type="AlphaFoldDB" id="X1S8Q2"/>
<dbReference type="InterPro" id="IPR050245">
    <property type="entry name" value="PrsA_foldase"/>
</dbReference>
<keyword evidence="4" id="KW-0697">Rotamase</keyword>
<evidence type="ECO:0000256" key="1">
    <source>
        <dbReference type="ARBA" id="ARBA00000971"/>
    </source>
</evidence>
<dbReference type="GO" id="GO:0003755">
    <property type="term" value="F:peptidyl-prolyl cis-trans isomerase activity"/>
    <property type="evidence" value="ECO:0007669"/>
    <property type="project" value="UniProtKB-KW"/>
</dbReference>
<dbReference type="PANTHER" id="PTHR47245">
    <property type="entry name" value="PEPTIDYLPROLYL ISOMERASE"/>
    <property type="match status" value="1"/>
</dbReference>
<dbReference type="PROSITE" id="PS50198">
    <property type="entry name" value="PPIC_PPIASE_2"/>
    <property type="match status" value="2"/>
</dbReference>
<feature type="domain" description="PpiC" evidence="6">
    <location>
        <begin position="96"/>
        <end position="194"/>
    </location>
</feature>
<evidence type="ECO:0000256" key="3">
    <source>
        <dbReference type="ARBA" id="ARBA00022729"/>
    </source>
</evidence>
<sequence>KSDALAQEEARRVRNELEQGEISFQEYGKEHPQRVGTSSFFAMGERIEEIGWVPEFNQIAFSLKEDKISRVLKTFQGYYILGLEEKRPSYIPNFDEAQEKVKEALIKERAKELAQQKAKFVKLEGETGVSFSSLAQEQKLEYEHLKYFNRKGWIEEIYGQDREEFIGLAFSLPVGKIGEPLLLTGGYYLINLKGRNLPWEEFPNQKEKFKQDLLSQKRDIFLQIWLAKIREKAKIVDNSSLFFSP</sequence>
<evidence type="ECO:0000256" key="5">
    <source>
        <dbReference type="ARBA" id="ARBA00023235"/>
    </source>
</evidence>
<accession>X1S8Q2</accession>
<evidence type="ECO:0000256" key="4">
    <source>
        <dbReference type="ARBA" id="ARBA00023110"/>
    </source>
</evidence>
<keyword evidence="5" id="KW-0413">Isomerase</keyword>
<name>X1S8Q2_9ZZZZ</name>
<evidence type="ECO:0000259" key="6">
    <source>
        <dbReference type="PROSITE" id="PS50198"/>
    </source>
</evidence>
<proteinExistence type="predicted"/>
<comment type="catalytic activity">
    <reaction evidence="1">
        <text>[protein]-peptidylproline (omega=180) = [protein]-peptidylproline (omega=0)</text>
        <dbReference type="Rhea" id="RHEA:16237"/>
        <dbReference type="Rhea" id="RHEA-COMP:10747"/>
        <dbReference type="Rhea" id="RHEA-COMP:10748"/>
        <dbReference type="ChEBI" id="CHEBI:83833"/>
        <dbReference type="ChEBI" id="CHEBI:83834"/>
        <dbReference type="EC" id="5.2.1.8"/>
    </reaction>
</comment>
<dbReference type="InterPro" id="IPR000297">
    <property type="entry name" value="PPIase_PpiC"/>
</dbReference>
<dbReference type="SUPFAM" id="SSF54534">
    <property type="entry name" value="FKBP-like"/>
    <property type="match status" value="1"/>
</dbReference>
<feature type="domain" description="PpiC" evidence="6">
    <location>
        <begin position="1"/>
        <end position="85"/>
    </location>
</feature>
<evidence type="ECO:0000256" key="2">
    <source>
        <dbReference type="ARBA" id="ARBA00013194"/>
    </source>
</evidence>
<feature type="non-terminal residue" evidence="7">
    <location>
        <position position="1"/>
    </location>
</feature>
<reference evidence="7" key="1">
    <citation type="journal article" date="2014" name="Front. Microbiol.">
        <title>High frequency of phylogenetically diverse reductive dehalogenase-homologous genes in deep subseafloor sedimentary metagenomes.</title>
        <authorList>
            <person name="Kawai M."/>
            <person name="Futagami T."/>
            <person name="Toyoda A."/>
            <person name="Takaki Y."/>
            <person name="Nishi S."/>
            <person name="Hori S."/>
            <person name="Arai W."/>
            <person name="Tsubouchi T."/>
            <person name="Morono Y."/>
            <person name="Uchiyama I."/>
            <person name="Ito T."/>
            <person name="Fujiyama A."/>
            <person name="Inagaki F."/>
            <person name="Takami H."/>
        </authorList>
    </citation>
    <scope>NUCLEOTIDE SEQUENCE</scope>
    <source>
        <strain evidence="7">Expedition CK06-06</strain>
    </source>
</reference>
<dbReference type="PANTHER" id="PTHR47245:SF1">
    <property type="entry name" value="FOLDASE PROTEIN PRSA"/>
    <property type="match status" value="1"/>
</dbReference>
<protein>
    <recommendedName>
        <fullName evidence="2">peptidylprolyl isomerase</fullName>
        <ecNumber evidence="2">5.2.1.8</ecNumber>
    </recommendedName>
</protein>
<comment type="caution">
    <text evidence="7">The sequence shown here is derived from an EMBL/GenBank/DDBJ whole genome shotgun (WGS) entry which is preliminary data.</text>
</comment>
<keyword evidence="3" id="KW-0732">Signal</keyword>
<gene>
    <name evidence="7" type="ORF">S12H4_36164</name>
</gene>
<evidence type="ECO:0000313" key="7">
    <source>
        <dbReference type="EMBL" id="GAI89432.1"/>
    </source>
</evidence>
<dbReference type="EMBL" id="BARW01021542">
    <property type="protein sequence ID" value="GAI89432.1"/>
    <property type="molecule type" value="Genomic_DNA"/>
</dbReference>
<dbReference type="Gene3D" id="3.10.50.40">
    <property type="match status" value="2"/>
</dbReference>
<dbReference type="Pfam" id="PF13145">
    <property type="entry name" value="Rotamase_2"/>
    <property type="match status" value="1"/>
</dbReference>
<organism evidence="7">
    <name type="scientific">marine sediment metagenome</name>
    <dbReference type="NCBI Taxonomy" id="412755"/>
    <lineage>
        <taxon>unclassified sequences</taxon>
        <taxon>metagenomes</taxon>
        <taxon>ecological metagenomes</taxon>
    </lineage>
</organism>
<dbReference type="EC" id="5.2.1.8" evidence="2"/>
<dbReference type="InterPro" id="IPR046357">
    <property type="entry name" value="PPIase_dom_sf"/>
</dbReference>